<gene>
    <name evidence="6" type="ORF">GCM10011380_33550</name>
</gene>
<dbReference type="SMART" id="SM00283">
    <property type="entry name" value="MA"/>
    <property type="match status" value="1"/>
</dbReference>
<comment type="caution">
    <text evidence="6">The sequence shown here is derived from an EMBL/GenBank/DDBJ whole genome shotgun (WGS) entry which is preliminary data.</text>
</comment>
<dbReference type="GO" id="GO:0016020">
    <property type="term" value="C:membrane"/>
    <property type="evidence" value="ECO:0007669"/>
    <property type="project" value="InterPro"/>
</dbReference>
<sequence>MALAMRHRARRPLVHARIGWLQSANSLGELRQRGMEAIVLLAWAAFVTIAMTSLVLHAPVLPTVAAGLAALFLPTKLALEGRHDAPARLIVGTLAAAIPALLVFALRGHDWQMDAHMYFFVALATLTVLCDWRPIAVAAVLIAAHHLALQWASPDWVFTGDNHFGRVVFHAVAVILQFAVLAALASWLTRMFEAQAAAVRTSEALIQEAEAARERATSALEEVRRSTAALDDARRHSHAAEERHARQRQTELAQLATEFDGRIAAIIVTLEQAAGGLEAMSCKLEALANDVQGQARDVSASTADATAEISHVASALTTLGSSIGSIAAGADQQRSLTSAGRVQGQRSVETIARLVCGVDEIEAFLDQIRAIAAKTNLLALNATIEAARAGDAGRGFAVVATEVKGLAGETNRASGRIIDILGDIRQAVEAASTDVNAVGDAVEEVASAAKVIAEDVESQRLIAQNVRESAAFAAERGTDIRARMSDLTAHMASAVHLSSEVRASTGALFAGAKELRASSDRFVSALRLIPGGHAA</sequence>
<evidence type="ECO:0000256" key="4">
    <source>
        <dbReference type="SAM" id="Phobius"/>
    </source>
</evidence>
<evidence type="ECO:0000313" key="6">
    <source>
        <dbReference type="EMBL" id="GGB41379.1"/>
    </source>
</evidence>
<dbReference type="AlphaFoldDB" id="A0A916WYV2"/>
<dbReference type="EMBL" id="BMIH01000005">
    <property type="protein sequence ID" value="GGB41379.1"/>
    <property type="molecule type" value="Genomic_DNA"/>
</dbReference>
<dbReference type="PANTHER" id="PTHR32089">
    <property type="entry name" value="METHYL-ACCEPTING CHEMOTAXIS PROTEIN MCPB"/>
    <property type="match status" value="1"/>
</dbReference>
<feature type="domain" description="Methyl-accepting transducer" evidence="5">
    <location>
        <begin position="273"/>
        <end position="506"/>
    </location>
</feature>
<evidence type="ECO:0000256" key="1">
    <source>
        <dbReference type="ARBA" id="ARBA00023224"/>
    </source>
</evidence>
<dbReference type="PROSITE" id="PS50111">
    <property type="entry name" value="CHEMOTAXIS_TRANSDUC_2"/>
    <property type="match status" value="1"/>
</dbReference>
<dbReference type="Gene3D" id="1.10.287.950">
    <property type="entry name" value="Methyl-accepting chemotaxis protein"/>
    <property type="match status" value="1"/>
</dbReference>
<evidence type="ECO:0000313" key="7">
    <source>
        <dbReference type="Proteomes" id="UP000623067"/>
    </source>
</evidence>
<dbReference type="PANTHER" id="PTHR32089:SF112">
    <property type="entry name" value="LYSOZYME-LIKE PROTEIN-RELATED"/>
    <property type="match status" value="1"/>
</dbReference>
<protein>
    <submittedName>
        <fullName evidence="6">Methyl-accepting chemotaxis protein</fullName>
    </submittedName>
</protein>
<feature type="coiled-coil region" evidence="3">
    <location>
        <begin position="199"/>
        <end position="226"/>
    </location>
</feature>
<keyword evidence="1 2" id="KW-0807">Transducer</keyword>
<keyword evidence="4" id="KW-0812">Transmembrane</keyword>
<keyword evidence="4" id="KW-1133">Transmembrane helix</keyword>
<evidence type="ECO:0000256" key="2">
    <source>
        <dbReference type="PROSITE-ProRule" id="PRU00284"/>
    </source>
</evidence>
<dbReference type="SUPFAM" id="SSF58104">
    <property type="entry name" value="Methyl-accepting chemotaxis protein (MCP) signaling domain"/>
    <property type="match status" value="1"/>
</dbReference>
<feature type="transmembrane region" description="Helical" evidence="4">
    <location>
        <begin position="40"/>
        <end position="73"/>
    </location>
</feature>
<feature type="transmembrane region" description="Helical" evidence="4">
    <location>
        <begin position="167"/>
        <end position="188"/>
    </location>
</feature>
<feature type="transmembrane region" description="Helical" evidence="4">
    <location>
        <begin position="118"/>
        <end position="147"/>
    </location>
</feature>
<name>A0A916WYV2_9SPHN</name>
<reference evidence="6" key="1">
    <citation type="journal article" date="2014" name="Int. J. Syst. Evol. Microbiol.">
        <title>Complete genome sequence of Corynebacterium casei LMG S-19264T (=DSM 44701T), isolated from a smear-ripened cheese.</title>
        <authorList>
            <consortium name="US DOE Joint Genome Institute (JGI-PGF)"/>
            <person name="Walter F."/>
            <person name="Albersmeier A."/>
            <person name="Kalinowski J."/>
            <person name="Ruckert C."/>
        </authorList>
    </citation>
    <scope>NUCLEOTIDE SEQUENCE</scope>
    <source>
        <strain evidence="6">CGMCC 1.15330</strain>
    </source>
</reference>
<keyword evidence="4" id="KW-0472">Membrane</keyword>
<evidence type="ECO:0000256" key="3">
    <source>
        <dbReference type="SAM" id="Coils"/>
    </source>
</evidence>
<evidence type="ECO:0000259" key="5">
    <source>
        <dbReference type="PROSITE" id="PS50111"/>
    </source>
</evidence>
<dbReference type="Pfam" id="PF00015">
    <property type="entry name" value="MCPsignal"/>
    <property type="match status" value="1"/>
</dbReference>
<keyword evidence="7" id="KW-1185">Reference proteome</keyword>
<dbReference type="InterPro" id="IPR004089">
    <property type="entry name" value="MCPsignal_dom"/>
</dbReference>
<proteinExistence type="predicted"/>
<keyword evidence="3" id="KW-0175">Coiled coil</keyword>
<dbReference type="Proteomes" id="UP000623067">
    <property type="component" value="Unassembled WGS sequence"/>
</dbReference>
<feature type="transmembrane region" description="Helical" evidence="4">
    <location>
        <begin position="85"/>
        <end position="106"/>
    </location>
</feature>
<accession>A0A916WYV2</accession>
<dbReference type="GO" id="GO:0007165">
    <property type="term" value="P:signal transduction"/>
    <property type="evidence" value="ECO:0007669"/>
    <property type="project" value="UniProtKB-KW"/>
</dbReference>
<reference evidence="6" key="2">
    <citation type="submission" date="2020-09" db="EMBL/GenBank/DDBJ databases">
        <authorList>
            <person name="Sun Q."/>
            <person name="Zhou Y."/>
        </authorList>
    </citation>
    <scope>NUCLEOTIDE SEQUENCE</scope>
    <source>
        <strain evidence="6">CGMCC 1.15330</strain>
    </source>
</reference>
<organism evidence="6 7">
    <name type="scientific">Sphingomonas metalli</name>
    <dbReference type="NCBI Taxonomy" id="1779358"/>
    <lineage>
        <taxon>Bacteria</taxon>
        <taxon>Pseudomonadati</taxon>
        <taxon>Pseudomonadota</taxon>
        <taxon>Alphaproteobacteria</taxon>
        <taxon>Sphingomonadales</taxon>
        <taxon>Sphingomonadaceae</taxon>
        <taxon>Sphingomonas</taxon>
    </lineage>
</organism>